<reference evidence="3 4" key="1">
    <citation type="submission" date="2019-08" db="EMBL/GenBank/DDBJ databases">
        <title>Highly reduced genomes of protist endosymbionts show evolutionary convergence.</title>
        <authorList>
            <person name="George E."/>
            <person name="Husnik F."/>
            <person name="Tashyreva D."/>
            <person name="Prokopchuk G."/>
            <person name="Horak A."/>
            <person name="Kwong W.K."/>
            <person name="Lukes J."/>
            <person name="Keeling P.J."/>
        </authorList>
    </citation>
    <scope>NUCLEOTIDE SEQUENCE [LARGE SCALE GENOMIC DNA]</scope>
    <source>
        <strain evidence="3">1605</strain>
    </source>
</reference>
<dbReference type="NCBIfam" id="TIGR03358">
    <property type="entry name" value="VI_chp_5"/>
    <property type="match status" value="1"/>
</dbReference>
<keyword evidence="4" id="KW-1185">Reference proteome</keyword>
<dbReference type="InterPro" id="IPR010269">
    <property type="entry name" value="T6SS_TssC-like"/>
</dbReference>
<dbReference type="KEGG" id="cip:FZC35_01685"/>
<proteinExistence type="predicted"/>
<dbReference type="AlphaFoldDB" id="A0A5C0UEI1"/>
<dbReference type="Pfam" id="PF05591">
    <property type="entry name" value="T6SS_VipA"/>
    <property type="match status" value="1"/>
</dbReference>
<evidence type="ECO:0000259" key="2">
    <source>
        <dbReference type="Pfam" id="PF18945"/>
    </source>
</evidence>
<dbReference type="Pfam" id="PF05943">
    <property type="entry name" value="VipB"/>
    <property type="match status" value="1"/>
</dbReference>
<dbReference type="Pfam" id="PF18945">
    <property type="entry name" value="VipB_2"/>
    <property type="match status" value="1"/>
</dbReference>
<dbReference type="InterPro" id="IPR008312">
    <property type="entry name" value="T6SS_TssB1"/>
</dbReference>
<feature type="domain" description="TssC1 N-terminal" evidence="1">
    <location>
        <begin position="239"/>
        <end position="538"/>
    </location>
</feature>
<evidence type="ECO:0000313" key="4">
    <source>
        <dbReference type="Proteomes" id="UP000325155"/>
    </source>
</evidence>
<dbReference type="InterPro" id="IPR044031">
    <property type="entry name" value="TssC1_N"/>
</dbReference>
<protein>
    <submittedName>
        <fullName evidence="3">Type VI secretion system contractile sheath large subunit</fullName>
    </submittedName>
</protein>
<organism evidence="3 4">
    <name type="scientific">Candidatus Cytomitobacter indipagum</name>
    <dbReference type="NCBI Taxonomy" id="2601575"/>
    <lineage>
        <taxon>Bacteria</taxon>
        <taxon>Pseudomonadati</taxon>
        <taxon>Pseudomonadota</taxon>
        <taxon>Alphaproteobacteria</taxon>
        <taxon>Holosporales</taxon>
        <taxon>Holosporaceae</taxon>
        <taxon>Candidatus Cytomitobacter</taxon>
    </lineage>
</organism>
<name>A0A5C0UEI1_9PROT</name>
<dbReference type="PANTHER" id="PTHR35565:SF3">
    <property type="entry name" value="TYPE VI SECRETION SYSTEM SHEATH PROTEIN TSSC1"/>
    <property type="match status" value="1"/>
</dbReference>
<dbReference type="PANTHER" id="PTHR35565">
    <property type="entry name" value="CYTOPLASMIC PROTEIN-RELATED"/>
    <property type="match status" value="1"/>
</dbReference>
<gene>
    <name evidence="3" type="primary">tssC</name>
    <name evidence="3" type="ORF">FZC35_01685</name>
</gene>
<feature type="domain" description="TssC1 C-terminal" evidence="2">
    <location>
        <begin position="548"/>
        <end position="658"/>
    </location>
</feature>
<dbReference type="EMBL" id="CP043315">
    <property type="protein sequence ID" value="QEK38081.1"/>
    <property type="molecule type" value="Genomic_DNA"/>
</dbReference>
<sequence length="663" mass="74993">MEQSIQKLLLRIRPPRVRITYDVETGGAVQSKELPFVLGVISDLYGHQEDRVNFKERKFVYIDRDNFSHVMQSIKPKLNISINNVLDVKEDKSNKKKGSSSEMLALELMFETMDDFNPISIVKGIPQLNEILLDHEMLIDLSAKLDSNNILHDILSKAVADKGLLAKLVSESKDSTKSCPEMDKIIKESGLYTDSSADEKNADKNSESMIRYRKMIASLCKNASEITGETSLYPYIMDVITKIDEKISLQLDEILHNVEFQKLEASWRGVHYVVMNSETGENLKIRLFAATRDEVQSDLDNASEFDQSTLFKRIYEEEFGTLGGSPYSSLVADFYIGRKPIDVAFVRKLSQVAAAAHCPLLAAAAPDMFDLKSYNELHVPRDLKKIFESSELAAWNSFRDTEDSRYINLFLPRVLVRLPYGQNTIPVKEFDYNESVDGMDNSKFCWGNPAFAMALRITTAYSKYGWTAAIRGIEGGGLVEDLPAYTFKTSYGDIALKCPTEVMITDRREKELSDLGFISLCHNKGTDKAVFFSAQSTQRPKEYDLPSATSNAALSARLTYMLNVSRFAHYIKMLMRDKIGSFESKDDIQLYLNNWIARYVFLSDQGDQDVKAKYPLREADIEVVADEENPGAYKAVIFLKPHFQLEELEVSLRLVASLPGQEG</sequence>
<evidence type="ECO:0000313" key="3">
    <source>
        <dbReference type="EMBL" id="QEK38081.1"/>
    </source>
</evidence>
<evidence type="ECO:0000259" key="1">
    <source>
        <dbReference type="Pfam" id="PF05943"/>
    </source>
</evidence>
<dbReference type="OrthoDB" id="9764000at2"/>
<dbReference type="Proteomes" id="UP000325155">
    <property type="component" value="Chromosome"/>
</dbReference>
<dbReference type="InterPro" id="IPR044032">
    <property type="entry name" value="TssC1_C"/>
</dbReference>
<dbReference type="RefSeq" id="WP_148980928.1">
    <property type="nucleotide sequence ID" value="NZ_CP043315.1"/>
</dbReference>
<accession>A0A5C0UEI1</accession>
<dbReference type="NCBIfam" id="TIGR03355">
    <property type="entry name" value="VI_chp_2"/>
    <property type="match status" value="1"/>
</dbReference>